<feature type="chain" id="PRO_5042999083" description="TIR domain-containing protein" evidence="14">
    <location>
        <begin position="21"/>
        <end position="713"/>
    </location>
</feature>
<accession>A0AAN9GLK6</accession>
<keyword evidence="11" id="KW-0675">Receptor</keyword>
<dbReference type="SUPFAM" id="SSF52200">
    <property type="entry name" value="Toll/Interleukin receptor TIR domain"/>
    <property type="match status" value="1"/>
</dbReference>
<evidence type="ECO:0000256" key="8">
    <source>
        <dbReference type="ARBA" id="ARBA00022859"/>
    </source>
</evidence>
<evidence type="ECO:0000256" key="5">
    <source>
        <dbReference type="ARBA" id="ARBA00022692"/>
    </source>
</evidence>
<dbReference type="InterPro" id="IPR003591">
    <property type="entry name" value="Leu-rich_rpt_typical-subtyp"/>
</dbReference>
<keyword evidence="7" id="KW-0677">Repeat</keyword>
<evidence type="ECO:0000256" key="2">
    <source>
        <dbReference type="ARBA" id="ARBA00009634"/>
    </source>
</evidence>
<sequence length="713" mass="81443">MMIVCAILFTCALAFSSVKANCRSQSPTCWDTGLQFPSTNESCYGADLCQCGNTTADCSSNSDSLTFIPDLNRSYKYLNFSNNNVTSISDASFFVNVSRDVEIIDLHSNGLTYIAEGVFQGLPNLTALYLGGSNHLTYRNLPSLLSVPGLLNLSMRCLNLGPIHLDTFEGVNHSDVVDFDLSWNHLGSLNMSVFQPLQNLTNITLWHNEIYELHTARMPTLDTLDMEANRLYDFPRTCSQPGMSLFPNLTVLSLDQNMIQCIDDPVCLPSLRLLSLRYNHFEYFATNTFSAVRFPALQDLEIMQMENKILSMSPSFINNSAVTNINFVWNNVDFSQDYVHADIFQGCTGVRFLNLGDNIFQGVSDKKFHRLLKPMEASLNIISLSRSQLTHISPKMLSRLRNLTELYMYANSLSSIPDGAFDKLHGLWKLILDDNNIQTISESTFSPKLRKGLRSVFLGGNTFQCDCNIMWFQNWMRTSPIIFRDYHYRGYRCHNVNNVTIPRFVLNPQACILGSGAATLTIGIACFLIIFLVLLIVFFRFRWHVRLWLYEVCRGRRRRSRVSRGCKYDVFVSYAEEDAVWVQEELLPVLEGEWGLTVCVHHRDFRPGKHIVDNISDCVSNSERVLLVFSPHFARSEWCQFELKYCQSFVMERDDVMVLVALQETQSRDMTGAMLAVLRTTTYIEWDEARDARQSFWGRLHVALDDPEEVQVV</sequence>
<dbReference type="GO" id="GO:0038023">
    <property type="term" value="F:signaling receptor activity"/>
    <property type="evidence" value="ECO:0007669"/>
    <property type="project" value="TreeGrafter"/>
</dbReference>
<evidence type="ECO:0000256" key="14">
    <source>
        <dbReference type="SAM" id="SignalP"/>
    </source>
</evidence>
<dbReference type="PANTHER" id="PTHR24365">
    <property type="entry name" value="TOLL-LIKE RECEPTOR"/>
    <property type="match status" value="1"/>
</dbReference>
<evidence type="ECO:0000259" key="15">
    <source>
        <dbReference type="PROSITE" id="PS50104"/>
    </source>
</evidence>
<evidence type="ECO:0000256" key="1">
    <source>
        <dbReference type="ARBA" id="ARBA00004479"/>
    </source>
</evidence>
<comment type="subcellular location">
    <subcellularLocation>
        <location evidence="1">Membrane</location>
        <topology evidence="1">Single-pass type I membrane protein</topology>
    </subcellularLocation>
</comment>
<name>A0AAN9GLK6_9CAEN</name>
<protein>
    <recommendedName>
        <fullName evidence="15">TIR domain-containing protein</fullName>
    </recommendedName>
</protein>
<evidence type="ECO:0000256" key="4">
    <source>
        <dbReference type="ARBA" id="ARBA00022614"/>
    </source>
</evidence>
<keyword evidence="6 14" id="KW-0732">Signal</keyword>
<dbReference type="SMART" id="SM00369">
    <property type="entry name" value="LRR_TYP"/>
    <property type="match status" value="5"/>
</dbReference>
<dbReference type="SUPFAM" id="SSF52058">
    <property type="entry name" value="L domain-like"/>
    <property type="match status" value="2"/>
</dbReference>
<feature type="transmembrane region" description="Helical" evidence="13">
    <location>
        <begin position="512"/>
        <end position="539"/>
    </location>
</feature>
<dbReference type="PROSITE" id="PS50104">
    <property type="entry name" value="TIR"/>
    <property type="match status" value="1"/>
</dbReference>
<proteinExistence type="inferred from homology"/>
<dbReference type="PROSITE" id="PS51450">
    <property type="entry name" value="LRR"/>
    <property type="match status" value="1"/>
</dbReference>
<dbReference type="Pfam" id="PF01582">
    <property type="entry name" value="TIR"/>
    <property type="match status" value="1"/>
</dbReference>
<dbReference type="PRINTS" id="PR01537">
    <property type="entry name" value="INTRLKN1R1F"/>
</dbReference>
<evidence type="ECO:0000256" key="11">
    <source>
        <dbReference type="ARBA" id="ARBA00023170"/>
    </source>
</evidence>
<dbReference type="EMBL" id="JBAMIC010000002">
    <property type="protein sequence ID" value="KAK7113057.1"/>
    <property type="molecule type" value="Genomic_DNA"/>
</dbReference>
<dbReference type="InterPro" id="IPR001611">
    <property type="entry name" value="Leu-rich_rpt"/>
</dbReference>
<evidence type="ECO:0000313" key="16">
    <source>
        <dbReference type="EMBL" id="KAK7113057.1"/>
    </source>
</evidence>
<dbReference type="GO" id="GO:0005886">
    <property type="term" value="C:plasma membrane"/>
    <property type="evidence" value="ECO:0007669"/>
    <property type="project" value="TreeGrafter"/>
</dbReference>
<reference evidence="16 17" key="1">
    <citation type="submission" date="2024-02" db="EMBL/GenBank/DDBJ databases">
        <title>Chromosome-scale genome assembly of the rough periwinkle Littorina saxatilis.</title>
        <authorList>
            <person name="De Jode A."/>
            <person name="Faria R."/>
            <person name="Formenti G."/>
            <person name="Sims Y."/>
            <person name="Smith T.P."/>
            <person name="Tracey A."/>
            <person name="Wood J.M.D."/>
            <person name="Zagrodzka Z.B."/>
            <person name="Johannesson K."/>
            <person name="Butlin R.K."/>
            <person name="Leder E.H."/>
        </authorList>
    </citation>
    <scope>NUCLEOTIDE SEQUENCE [LARGE SCALE GENOMIC DNA]</scope>
    <source>
        <strain evidence="16">Snail1</strain>
        <tissue evidence="16">Muscle</tissue>
    </source>
</reference>
<dbReference type="InterPro" id="IPR032675">
    <property type="entry name" value="LRR_dom_sf"/>
</dbReference>
<dbReference type="AlphaFoldDB" id="A0AAN9GLK6"/>
<dbReference type="Gene3D" id="3.40.50.10140">
    <property type="entry name" value="Toll/interleukin-1 receptor homology (TIR) domain"/>
    <property type="match status" value="1"/>
</dbReference>
<gene>
    <name evidence="16" type="ORF">V1264_012416</name>
</gene>
<keyword evidence="12" id="KW-0325">Glycoprotein</keyword>
<dbReference type="Proteomes" id="UP001374579">
    <property type="component" value="Unassembled WGS sequence"/>
</dbReference>
<evidence type="ECO:0000256" key="7">
    <source>
        <dbReference type="ARBA" id="ARBA00022737"/>
    </source>
</evidence>
<evidence type="ECO:0000256" key="10">
    <source>
        <dbReference type="ARBA" id="ARBA00023136"/>
    </source>
</evidence>
<evidence type="ECO:0000256" key="6">
    <source>
        <dbReference type="ARBA" id="ARBA00022729"/>
    </source>
</evidence>
<dbReference type="Gene3D" id="3.80.10.10">
    <property type="entry name" value="Ribonuclease Inhibitor"/>
    <property type="match status" value="3"/>
</dbReference>
<evidence type="ECO:0000256" key="9">
    <source>
        <dbReference type="ARBA" id="ARBA00022989"/>
    </source>
</evidence>
<evidence type="ECO:0000313" key="17">
    <source>
        <dbReference type="Proteomes" id="UP001374579"/>
    </source>
</evidence>
<evidence type="ECO:0000256" key="12">
    <source>
        <dbReference type="ARBA" id="ARBA00023180"/>
    </source>
</evidence>
<keyword evidence="5 13" id="KW-0812">Transmembrane</keyword>
<evidence type="ECO:0000256" key="13">
    <source>
        <dbReference type="SAM" id="Phobius"/>
    </source>
</evidence>
<keyword evidence="8" id="KW-0391">Immunity</keyword>
<dbReference type="SMART" id="SM00255">
    <property type="entry name" value="TIR"/>
    <property type="match status" value="1"/>
</dbReference>
<dbReference type="PANTHER" id="PTHR24365:SF541">
    <property type="entry name" value="PROTEIN TOLL-RELATED"/>
    <property type="match status" value="1"/>
</dbReference>
<dbReference type="GO" id="GO:0045087">
    <property type="term" value="P:innate immune response"/>
    <property type="evidence" value="ECO:0007669"/>
    <property type="project" value="UniProtKB-KW"/>
</dbReference>
<keyword evidence="10 13" id="KW-0472">Membrane</keyword>
<comment type="caution">
    <text evidence="16">The sequence shown here is derived from an EMBL/GenBank/DDBJ whole genome shotgun (WGS) entry which is preliminary data.</text>
</comment>
<feature type="domain" description="TIR" evidence="15">
    <location>
        <begin position="566"/>
        <end position="704"/>
    </location>
</feature>
<dbReference type="InterPro" id="IPR000157">
    <property type="entry name" value="TIR_dom"/>
</dbReference>
<dbReference type="GO" id="GO:0007165">
    <property type="term" value="P:signal transduction"/>
    <property type="evidence" value="ECO:0007669"/>
    <property type="project" value="InterPro"/>
</dbReference>
<keyword evidence="17" id="KW-1185">Reference proteome</keyword>
<dbReference type="InterPro" id="IPR035897">
    <property type="entry name" value="Toll_tir_struct_dom_sf"/>
</dbReference>
<keyword evidence="9 13" id="KW-1133">Transmembrane helix</keyword>
<evidence type="ECO:0000256" key="3">
    <source>
        <dbReference type="ARBA" id="ARBA00022588"/>
    </source>
</evidence>
<dbReference type="FunFam" id="3.40.50.10140:FF:000001">
    <property type="entry name" value="Toll-like receptor 2"/>
    <property type="match status" value="1"/>
</dbReference>
<dbReference type="Pfam" id="PF13855">
    <property type="entry name" value="LRR_8"/>
    <property type="match status" value="2"/>
</dbReference>
<organism evidence="16 17">
    <name type="scientific">Littorina saxatilis</name>
    <dbReference type="NCBI Taxonomy" id="31220"/>
    <lineage>
        <taxon>Eukaryota</taxon>
        <taxon>Metazoa</taxon>
        <taxon>Spiralia</taxon>
        <taxon>Lophotrochozoa</taxon>
        <taxon>Mollusca</taxon>
        <taxon>Gastropoda</taxon>
        <taxon>Caenogastropoda</taxon>
        <taxon>Littorinimorpha</taxon>
        <taxon>Littorinoidea</taxon>
        <taxon>Littorinidae</taxon>
        <taxon>Littorina</taxon>
    </lineage>
</organism>
<keyword evidence="4" id="KW-0433">Leucine-rich repeat</keyword>
<feature type="signal peptide" evidence="14">
    <location>
        <begin position="1"/>
        <end position="20"/>
    </location>
</feature>
<keyword evidence="3" id="KW-0399">Innate immunity</keyword>
<comment type="similarity">
    <text evidence="2">Belongs to the Toll-like receptor family.</text>
</comment>